<evidence type="ECO:0000256" key="4">
    <source>
        <dbReference type="ARBA" id="ARBA00023235"/>
    </source>
</evidence>
<evidence type="ECO:0000256" key="11">
    <source>
        <dbReference type="ARBA" id="ARBA00042730"/>
    </source>
</evidence>
<gene>
    <name evidence="12" type="ORF">SAMN06295933_0962</name>
</gene>
<dbReference type="EMBL" id="FWZU01000001">
    <property type="protein sequence ID" value="SME97593.1"/>
    <property type="molecule type" value="Genomic_DNA"/>
</dbReference>
<dbReference type="SUPFAM" id="SSF55331">
    <property type="entry name" value="Tautomerase/MIF"/>
    <property type="match status" value="1"/>
</dbReference>
<sequence>MPFIRVETNLKVETAEADAFVLKLSKFVSVILGKPEIYVTAILHQNASMSLSGSNEPAVFVSLASISLQSDKCLELSRSVCEFITAEFSVPGTRVFIEFRDLERSMFGWNGRTF</sequence>
<dbReference type="Gene3D" id="3.30.429.10">
    <property type="entry name" value="Macrophage Migration Inhibitory Factor"/>
    <property type="match status" value="1"/>
</dbReference>
<dbReference type="InterPro" id="IPR014347">
    <property type="entry name" value="Tautomerase/MIF_sf"/>
</dbReference>
<dbReference type="EC" id="5.3.2.1" evidence="8"/>
<evidence type="ECO:0000256" key="9">
    <source>
        <dbReference type="ARBA" id="ARBA00041631"/>
    </source>
</evidence>
<dbReference type="GO" id="GO:0050178">
    <property type="term" value="F:phenylpyruvate tautomerase activity"/>
    <property type="evidence" value="ECO:0007669"/>
    <property type="project" value="UniProtKB-EC"/>
</dbReference>
<dbReference type="InterPro" id="IPR001398">
    <property type="entry name" value="Macrophage_inhib_fac"/>
</dbReference>
<dbReference type="Proteomes" id="UP000192906">
    <property type="component" value="Unassembled WGS sequence"/>
</dbReference>
<evidence type="ECO:0000313" key="12">
    <source>
        <dbReference type="EMBL" id="SME97593.1"/>
    </source>
</evidence>
<dbReference type="GO" id="GO:0005125">
    <property type="term" value="F:cytokine activity"/>
    <property type="evidence" value="ECO:0007669"/>
    <property type="project" value="UniProtKB-KW"/>
</dbReference>
<keyword evidence="4" id="KW-0413">Isomerase</keyword>
<dbReference type="RefSeq" id="WP_085099052.1">
    <property type="nucleotide sequence ID" value="NZ_FWZU01000001.1"/>
</dbReference>
<dbReference type="GO" id="GO:0005615">
    <property type="term" value="C:extracellular space"/>
    <property type="evidence" value="ECO:0007669"/>
    <property type="project" value="UniProtKB-KW"/>
</dbReference>
<keyword evidence="2" id="KW-0202">Cytokine</keyword>
<name>A0A1X7CJ20_9BACT</name>
<organism evidence="12 13">
    <name type="scientific">Desulfovibrio gilichinskyi</name>
    <dbReference type="NCBI Taxonomy" id="1519643"/>
    <lineage>
        <taxon>Bacteria</taxon>
        <taxon>Pseudomonadati</taxon>
        <taxon>Thermodesulfobacteriota</taxon>
        <taxon>Desulfovibrionia</taxon>
        <taxon>Desulfovibrionales</taxon>
        <taxon>Desulfovibrionaceae</taxon>
        <taxon>Desulfovibrio</taxon>
    </lineage>
</organism>
<reference evidence="13" key="1">
    <citation type="submission" date="2017-04" db="EMBL/GenBank/DDBJ databases">
        <authorList>
            <person name="Varghese N."/>
            <person name="Submissions S."/>
        </authorList>
    </citation>
    <scope>NUCLEOTIDE SEQUENCE [LARGE SCALE GENOMIC DNA]</scope>
    <source>
        <strain evidence="13">K3S</strain>
    </source>
</reference>
<dbReference type="EC" id="5.3.3.12" evidence="7"/>
<comment type="catalytic activity">
    <reaction evidence="5">
        <text>3-phenylpyruvate = enol-phenylpyruvate</text>
        <dbReference type="Rhea" id="RHEA:17097"/>
        <dbReference type="ChEBI" id="CHEBI:16815"/>
        <dbReference type="ChEBI" id="CHEBI:18005"/>
        <dbReference type="EC" id="5.3.2.1"/>
    </reaction>
</comment>
<protein>
    <recommendedName>
        <fullName evidence="11">L-dopachrome isomerase</fullName>
        <ecNumber evidence="8">5.3.2.1</ecNumber>
        <ecNumber evidence="7">5.3.3.12</ecNumber>
    </recommendedName>
    <alternativeName>
        <fullName evidence="9">L-dopachrome tautomerase</fullName>
    </alternativeName>
    <alternativeName>
        <fullName evidence="10">Phenylpyruvate tautomerase</fullName>
    </alternativeName>
</protein>
<comment type="subcellular location">
    <subcellularLocation>
        <location evidence="1">Secreted</location>
    </subcellularLocation>
</comment>
<evidence type="ECO:0000313" key="13">
    <source>
        <dbReference type="Proteomes" id="UP000192906"/>
    </source>
</evidence>
<keyword evidence="3" id="KW-0964">Secreted</keyword>
<dbReference type="PANTHER" id="PTHR11954">
    <property type="entry name" value="D-DOPACHROME DECARBOXYLASE"/>
    <property type="match status" value="1"/>
</dbReference>
<accession>A0A1X7CJ20</accession>
<comment type="catalytic activity">
    <reaction evidence="6">
        <text>L-dopachrome = 5,6-dihydroxyindole-2-carboxylate</text>
        <dbReference type="Rhea" id="RHEA:13041"/>
        <dbReference type="ChEBI" id="CHEBI:16875"/>
        <dbReference type="ChEBI" id="CHEBI:57509"/>
        <dbReference type="EC" id="5.3.3.12"/>
    </reaction>
</comment>
<evidence type="ECO:0000256" key="8">
    <source>
        <dbReference type="ARBA" id="ARBA00039086"/>
    </source>
</evidence>
<dbReference type="Pfam" id="PF01187">
    <property type="entry name" value="MIF"/>
    <property type="match status" value="1"/>
</dbReference>
<proteinExistence type="predicted"/>
<evidence type="ECO:0000256" key="1">
    <source>
        <dbReference type="ARBA" id="ARBA00004613"/>
    </source>
</evidence>
<evidence type="ECO:0000256" key="5">
    <source>
        <dbReference type="ARBA" id="ARBA00036735"/>
    </source>
</evidence>
<dbReference type="OrthoDB" id="5769863at2"/>
<evidence type="ECO:0000256" key="6">
    <source>
        <dbReference type="ARBA" id="ARBA00036823"/>
    </source>
</evidence>
<dbReference type="PANTHER" id="PTHR11954:SF6">
    <property type="entry name" value="MACROPHAGE MIGRATION INHIBITORY FACTOR"/>
    <property type="match status" value="1"/>
</dbReference>
<evidence type="ECO:0000256" key="10">
    <source>
        <dbReference type="ARBA" id="ARBA00041912"/>
    </source>
</evidence>
<dbReference type="GO" id="GO:0004167">
    <property type="term" value="F:dopachrome isomerase activity"/>
    <property type="evidence" value="ECO:0007669"/>
    <property type="project" value="UniProtKB-EC"/>
</dbReference>
<dbReference type="AlphaFoldDB" id="A0A1X7CJ20"/>
<evidence type="ECO:0000256" key="3">
    <source>
        <dbReference type="ARBA" id="ARBA00022525"/>
    </source>
</evidence>
<keyword evidence="13" id="KW-1185">Reference proteome</keyword>
<evidence type="ECO:0000256" key="7">
    <source>
        <dbReference type="ARBA" id="ARBA00038932"/>
    </source>
</evidence>
<evidence type="ECO:0000256" key="2">
    <source>
        <dbReference type="ARBA" id="ARBA00022514"/>
    </source>
</evidence>
<dbReference type="STRING" id="1519643.SAMN06295933_0962"/>